<dbReference type="AlphaFoldDB" id="M7S7V9"/>
<comment type="PTM">
    <text evidence="6">The conversion to 3-oxoalanine (also known as C-formylglycine, FGly), of a serine or cysteine residue in prokaryotes and of a cysteine residue in eukaryotes, is critical for catalytic activity.</text>
</comment>
<comment type="catalytic activity">
    <reaction evidence="5">
        <text>an aryl sulfate + H2O = a phenol + sulfate + H(+)</text>
        <dbReference type="Rhea" id="RHEA:17261"/>
        <dbReference type="ChEBI" id="CHEBI:15377"/>
        <dbReference type="ChEBI" id="CHEBI:15378"/>
        <dbReference type="ChEBI" id="CHEBI:16189"/>
        <dbReference type="ChEBI" id="CHEBI:33853"/>
        <dbReference type="ChEBI" id="CHEBI:140317"/>
        <dbReference type="EC" id="3.1.6.1"/>
    </reaction>
</comment>
<keyword evidence="4" id="KW-0325">Glycoprotein</keyword>
<dbReference type="GO" id="GO:0005539">
    <property type="term" value="F:glycosaminoglycan binding"/>
    <property type="evidence" value="ECO:0007669"/>
    <property type="project" value="TreeGrafter"/>
</dbReference>
<dbReference type="Gene3D" id="3.40.720.10">
    <property type="entry name" value="Alkaline Phosphatase, subunit A"/>
    <property type="match status" value="2"/>
</dbReference>
<evidence type="ECO:0000256" key="1">
    <source>
        <dbReference type="ARBA" id="ARBA00008779"/>
    </source>
</evidence>
<evidence type="ECO:0000256" key="7">
    <source>
        <dbReference type="SAM" id="SignalP"/>
    </source>
</evidence>
<evidence type="ECO:0000256" key="2">
    <source>
        <dbReference type="ARBA" id="ARBA00022729"/>
    </source>
</evidence>
<accession>M7S7V9</accession>
<feature type="domain" description="Sulfatase N-terminal" evidence="8">
    <location>
        <begin position="39"/>
        <end position="351"/>
    </location>
</feature>
<dbReference type="KEGG" id="ela:UCREL1_10896"/>
<dbReference type="EC" id="3.1.6.1" evidence="5"/>
<feature type="modified residue" description="3-oxoalanine (Cys)" evidence="6">
    <location>
        <position position="83"/>
    </location>
</feature>
<keyword evidence="10" id="KW-1185">Reference proteome</keyword>
<feature type="signal peptide" evidence="7">
    <location>
        <begin position="1"/>
        <end position="24"/>
    </location>
</feature>
<dbReference type="InterPro" id="IPR017850">
    <property type="entry name" value="Alkaline_phosphatase_core_sf"/>
</dbReference>
<gene>
    <name evidence="9" type="ORF">UCREL1_10896</name>
</gene>
<reference evidence="10" key="1">
    <citation type="journal article" date="2013" name="Genome Announc.">
        <title>Draft genome sequence of the grapevine dieback fungus Eutypa lata UCR-EL1.</title>
        <authorList>
            <person name="Blanco-Ulate B."/>
            <person name="Rolshausen P.E."/>
            <person name="Cantu D."/>
        </authorList>
    </citation>
    <scope>NUCLEOTIDE SEQUENCE [LARGE SCALE GENOMIC DNA]</scope>
    <source>
        <strain evidence="10">UCR-EL1</strain>
    </source>
</reference>
<organism evidence="9 10">
    <name type="scientific">Eutypa lata (strain UCR-EL1)</name>
    <name type="common">Grapevine dieback disease fungus</name>
    <name type="synonym">Eutypa armeniacae</name>
    <dbReference type="NCBI Taxonomy" id="1287681"/>
    <lineage>
        <taxon>Eukaryota</taxon>
        <taxon>Fungi</taxon>
        <taxon>Dikarya</taxon>
        <taxon>Ascomycota</taxon>
        <taxon>Pezizomycotina</taxon>
        <taxon>Sordariomycetes</taxon>
        <taxon>Xylariomycetidae</taxon>
        <taxon>Xylariales</taxon>
        <taxon>Diatrypaceae</taxon>
        <taxon>Eutypa</taxon>
    </lineage>
</organism>
<dbReference type="EMBL" id="KB707483">
    <property type="protein sequence ID" value="EMR62179.1"/>
    <property type="molecule type" value="Genomic_DNA"/>
</dbReference>
<name>M7S7V9_EUTLA</name>
<dbReference type="HOGENOM" id="CLU_006332_4_0_1"/>
<dbReference type="OrthoDB" id="96314at2759"/>
<dbReference type="eggNOG" id="KOG3731">
    <property type="taxonomic scope" value="Eukaryota"/>
</dbReference>
<dbReference type="OMA" id="KYEFMYT"/>
<dbReference type="PIRSF" id="PIRSF000972">
    <property type="entry name" value="Arylsulf_plant"/>
    <property type="match status" value="1"/>
</dbReference>
<dbReference type="PANTHER" id="PTHR43108:SF8">
    <property type="entry name" value="SD21168P"/>
    <property type="match status" value="1"/>
</dbReference>
<dbReference type="SUPFAM" id="SSF53649">
    <property type="entry name" value="Alkaline phosphatase-like"/>
    <property type="match status" value="1"/>
</dbReference>
<dbReference type="GO" id="GO:0018958">
    <property type="term" value="P:phenol-containing compound metabolic process"/>
    <property type="evidence" value="ECO:0007669"/>
    <property type="project" value="InterPro"/>
</dbReference>
<dbReference type="GO" id="GO:0004065">
    <property type="term" value="F:arylsulfatase activity"/>
    <property type="evidence" value="ECO:0007669"/>
    <property type="project" value="UniProtKB-UniRule"/>
</dbReference>
<feature type="chain" id="PRO_5004084338" description="Arylsulfatase" evidence="7">
    <location>
        <begin position="25"/>
        <end position="578"/>
    </location>
</feature>
<dbReference type="InterPro" id="IPR012083">
    <property type="entry name" value="Arylsulfatase"/>
</dbReference>
<evidence type="ECO:0000313" key="10">
    <source>
        <dbReference type="Proteomes" id="UP000012174"/>
    </source>
</evidence>
<dbReference type="PROSITE" id="PS00523">
    <property type="entry name" value="SULFATASE_1"/>
    <property type="match status" value="1"/>
</dbReference>
<dbReference type="InterPro" id="IPR024607">
    <property type="entry name" value="Sulfatase_CS"/>
</dbReference>
<evidence type="ECO:0000259" key="8">
    <source>
        <dbReference type="Pfam" id="PF00884"/>
    </source>
</evidence>
<dbReference type="GO" id="GO:0008449">
    <property type="term" value="F:N-acetylglucosamine-6-sulfatase activity"/>
    <property type="evidence" value="ECO:0007669"/>
    <property type="project" value="TreeGrafter"/>
</dbReference>
<evidence type="ECO:0000256" key="5">
    <source>
        <dbReference type="PIRNR" id="PIRNR000972"/>
    </source>
</evidence>
<proteinExistence type="inferred from homology"/>
<protein>
    <recommendedName>
        <fullName evidence="5">Arylsulfatase</fullName>
        <shortName evidence="5">AS</shortName>
        <ecNumber evidence="5">3.1.6.1</ecNumber>
    </recommendedName>
    <alternativeName>
        <fullName evidence="5">Aryl-sulfate sulphohydrolase</fullName>
    </alternativeName>
</protein>
<keyword evidence="2 7" id="KW-0732">Signal</keyword>
<dbReference type="PANTHER" id="PTHR43108">
    <property type="entry name" value="N-ACETYLGLUCOSAMINE-6-SULFATASE FAMILY MEMBER"/>
    <property type="match status" value="1"/>
</dbReference>
<dbReference type="STRING" id="1287681.M7S7V9"/>
<keyword evidence="3 5" id="KW-0378">Hydrolase</keyword>
<dbReference type="InterPro" id="IPR000917">
    <property type="entry name" value="Sulfatase_N"/>
</dbReference>
<evidence type="ECO:0000256" key="4">
    <source>
        <dbReference type="ARBA" id="ARBA00023180"/>
    </source>
</evidence>
<dbReference type="Proteomes" id="UP000012174">
    <property type="component" value="Unassembled WGS sequence"/>
</dbReference>
<dbReference type="CDD" id="cd16147">
    <property type="entry name" value="G6S"/>
    <property type="match status" value="1"/>
</dbReference>
<dbReference type="Pfam" id="PF00884">
    <property type="entry name" value="Sulfatase"/>
    <property type="match status" value="1"/>
</dbReference>
<sequence length="578" mass="64084">MLCNARNPLLILLLSLACFWSTGAATTPISRRNATARQPNFVFIITDDQDLLLDSLEYQPLLKKHITDQGTTFSKHYCTISICCPSRVSLLTGRAAHNTNVTDVSPPYGGYPKFLSEGWNEKYLPVWLQDAVFLDPATYTYYNVTMQRNEEAPKAYPGEYSTDLVAARSLEFLDEAIPAGKPFFIGVAPIGPHAQTINGRFDPAVPADRHKDLLPGLKVPRTANFNPDVASSASWIKTLEKFNETVVDYIDEFYRTRILSLLAVDELVDSIVRRLEEADPEVLENTYIIYTTDNGYHVGQHRLAPGKTCPIEEDVNIPFIVRGPGVAKGEEVSFPTSHTDIVPTIFELAGIPLQEGFDGEPIPVTAAQRDAAEQEKTPRTEHVNIEYWGDSILEGGYPSVGSGVNGSDGLNNTYKSLRVIGSGYDLFYTVWCSNEHELYEMQSDPVQMNNLYPPDEESTNSTTTTTTTTTKIYNWETSKLIARLDALLLTLKSCAGSTCRRPWAALHPQGDVASLAQALDPRFDAFYAEGQEKVTFSACAPGYITEYEGALESRPFGGGGSNNNNNRIPELARWEDWT</sequence>
<evidence type="ECO:0000256" key="6">
    <source>
        <dbReference type="PIRSR" id="PIRSR000972-50"/>
    </source>
</evidence>
<evidence type="ECO:0000313" key="9">
    <source>
        <dbReference type="EMBL" id="EMR62179.1"/>
    </source>
</evidence>
<dbReference type="PROSITE" id="PS51257">
    <property type="entry name" value="PROKAR_LIPOPROTEIN"/>
    <property type="match status" value="1"/>
</dbReference>
<comment type="similarity">
    <text evidence="1 5">Belongs to the sulfatase family.</text>
</comment>
<evidence type="ECO:0000256" key="3">
    <source>
        <dbReference type="ARBA" id="ARBA00022801"/>
    </source>
</evidence>